<evidence type="ECO:0000256" key="2">
    <source>
        <dbReference type="SAM" id="SignalP"/>
    </source>
</evidence>
<comment type="caution">
    <text evidence="3">The sequence shown here is derived from an EMBL/GenBank/DDBJ whole genome shotgun (WGS) entry which is preliminary data.</text>
</comment>
<keyword evidence="2" id="KW-0732">Signal</keyword>
<reference evidence="3" key="1">
    <citation type="journal article" date="2022" name="ISME J.">
        <title>Identification of active gaseous-alkane degraders at natural gas seeps.</title>
        <authorList>
            <person name="Farhan Ul Haque M."/>
            <person name="Hernandez M."/>
            <person name="Crombie A.T."/>
            <person name="Murrell J.C."/>
        </authorList>
    </citation>
    <scope>NUCLEOTIDE SEQUENCE</scope>
    <source>
        <strain evidence="3">PC2</strain>
    </source>
</reference>
<feature type="region of interest" description="Disordered" evidence="1">
    <location>
        <begin position="63"/>
        <end position="84"/>
    </location>
</feature>
<keyword evidence="4" id="KW-1185">Reference proteome</keyword>
<feature type="signal peptide" evidence="2">
    <location>
        <begin position="1"/>
        <end position="23"/>
    </location>
</feature>
<organism evidence="3 4">
    <name type="scientific">Candidatus Rhodoblastus alkanivorans</name>
    <dbReference type="NCBI Taxonomy" id="2954117"/>
    <lineage>
        <taxon>Bacteria</taxon>
        <taxon>Pseudomonadati</taxon>
        <taxon>Pseudomonadota</taxon>
        <taxon>Alphaproteobacteria</taxon>
        <taxon>Hyphomicrobiales</taxon>
        <taxon>Rhodoblastaceae</taxon>
        <taxon>Rhodoblastus</taxon>
    </lineage>
</organism>
<name>A0ABS9Z5H5_9HYPH</name>
<dbReference type="RefSeq" id="WP_243065933.1">
    <property type="nucleotide sequence ID" value="NZ_JAIVFK010000003.1"/>
</dbReference>
<evidence type="ECO:0000313" key="3">
    <source>
        <dbReference type="EMBL" id="MCI4681892.1"/>
    </source>
</evidence>
<accession>A0ABS9Z5H5</accession>
<sequence length="104" mass="11186">MRRTSLFILALASGALVSASAEAASKHKSRQPTSRVQTDAHAAELTVTKRSFLDPGNVVPVDSQDRYAGNIKHPSPAPGGTYRNDSFGDWLLPGNFGVPGFYQR</sequence>
<dbReference type="EMBL" id="JAIVFP010000001">
    <property type="protein sequence ID" value="MCI4681892.1"/>
    <property type="molecule type" value="Genomic_DNA"/>
</dbReference>
<feature type="chain" id="PRO_5046230879" evidence="2">
    <location>
        <begin position="24"/>
        <end position="104"/>
    </location>
</feature>
<gene>
    <name evidence="3" type="ORF">K2U94_03795</name>
</gene>
<evidence type="ECO:0000313" key="4">
    <source>
        <dbReference type="Proteomes" id="UP001139104"/>
    </source>
</evidence>
<protein>
    <submittedName>
        <fullName evidence="3">Uncharacterized protein</fullName>
    </submittedName>
</protein>
<proteinExistence type="predicted"/>
<evidence type="ECO:0000256" key="1">
    <source>
        <dbReference type="SAM" id="MobiDB-lite"/>
    </source>
</evidence>
<dbReference type="Proteomes" id="UP001139104">
    <property type="component" value="Unassembled WGS sequence"/>
</dbReference>